<organism evidence="3 4">
    <name type="scientific">Kitasatospora nipponensis</name>
    <dbReference type="NCBI Taxonomy" id="258049"/>
    <lineage>
        <taxon>Bacteria</taxon>
        <taxon>Bacillati</taxon>
        <taxon>Actinomycetota</taxon>
        <taxon>Actinomycetes</taxon>
        <taxon>Kitasatosporales</taxon>
        <taxon>Streptomycetaceae</taxon>
        <taxon>Kitasatospora</taxon>
    </lineage>
</organism>
<feature type="region of interest" description="Disordered" evidence="1">
    <location>
        <begin position="1"/>
        <end position="25"/>
    </location>
</feature>
<protein>
    <recommendedName>
        <fullName evidence="2">Nudix hydrolase domain-containing protein</fullName>
    </recommendedName>
</protein>
<dbReference type="SUPFAM" id="SSF55811">
    <property type="entry name" value="Nudix"/>
    <property type="match status" value="1"/>
</dbReference>
<feature type="domain" description="Nudix hydrolase" evidence="2">
    <location>
        <begin position="103"/>
        <end position="166"/>
    </location>
</feature>
<dbReference type="EMBL" id="BAAALF010000158">
    <property type="protein sequence ID" value="GAA1263385.1"/>
    <property type="molecule type" value="Genomic_DNA"/>
</dbReference>
<dbReference type="InterPro" id="IPR015797">
    <property type="entry name" value="NUDIX_hydrolase-like_dom_sf"/>
</dbReference>
<proteinExistence type="predicted"/>
<dbReference type="InterPro" id="IPR000086">
    <property type="entry name" value="NUDIX_hydrolase_dom"/>
</dbReference>
<dbReference type="Pfam" id="PF00293">
    <property type="entry name" value="NUDIX"/>
    <property type="match status" value="1"/>
</dbReference>
<keyword evidence="4" id="KW-1185">Reference proteome</keyword>
<evidence type="ECO:0000313" key="3">
    <source>
        <dbReference type="EMBL" id="GAA1263385.1"/>
    </source>
</evidence>
<dbReference type="Gene3D" id="3.90.79.10">
    <property type="entry name" value="Nucleoside Triphosphate Pyrophosphohydrolase"/>
    <property type="match status" value="1"/>
</dbReference>
<evidence type="ECO:0000256" key="1">
    <source>
        <dbReference type="SAM" id="MobiDB-lite"/>
    </source>
</evidence>
<evidence type="ECO:0000259" key="2">
    <source>
        <dbReference type="Pfam" id="PF00293"/>
    </source>
</evidence>
<evidence type="ECO:0000313" key="4">
    <source>
        <dbReference type="Proteomes" id="UP001500037"/>
    </source>
</evidence>
<accession>A0ABN1WZG2</accession>
<dbReference type="Proteomes" id="UP001500037">
    <property type="component" value="Unassembled WGS sequence"/>
</dbReference>
<dbReference type="RefSeq" id="WP_344445334.1">
    <property type="nucleotide sequence ID" value="NZ_BAAALF010000158.1"/>
</dbReference>
<name>A0ABN1WZG2_9ACTN</name>
<dbReference type="CDD" id="cd03424">
    <property type="entry name" value="NUDIX_ADPRase_Nudt5_UGPPase_Nudt14"/>
    <property type="match status" value="1"/>
</dbReference>
<gene>
    <name evidence="3" type="ORF">GCM10009665_61200</name>
</gene>
<sequence length="256" mass="27270">MDRPDRDSPDLNRPAPDRYAELRRSRPELFANDPEGIEILTGPEEIAAAERAVRERDGAAPVAAAQVGVVYQDRYVTLLRDAVRFPGGAPGLYLRLLPTTDAPGVVVLPLLAGGVLLVEHYRHATRSWHLEAPRGFGEAGAGDERSARRELAEEIGARVEELLPLGIVYPDTGLLAGRVALYAARVTAYGAPERAEGIRRVVDLSFAQAEEAIGSGAIDDGYTIAVLTRARLAGLLVGRLVDGGPVEGGRRPDGGG</sequence>
<comment type="caution">
    <text evidence="3">The sequence shown here is derived from an EMBL/GenBank/DDBJ whole genome shotgun (WGS) entry which is preliminary data.</text>
</comment>
<reference evidence="3 4" key="1">
    <citation type="journal article" date="2019" name="Int. J. Syst. Evol. Microbiol.">
        <title>The Global Catalogue of Microorganisms (GCM) 10K type strain sequencing project: providing services to taxonomists for standard genome sequencing and annotation.</title>
        <authorList>
            <consortium name="The Broad Institute Genomics Platform"/>
            <consortium name="The Broad Institute Genome Sequencing Center for Infectious Disease"/>
            <person name="Wu L."/>
            <person name="Ma J."/>
        </authorList>
    </citation>
    <scope>NUCLEOTIDE SEQUENCE [LARGE SCALE GENOMIC DNA]</scope>
    <source>
        <strain evidence="3 4">JCM 13004</strain>
    </source>
</reference>